<dbReference type="Proteomes" id="UP000253426">
    <property type="component" value="Unassembled WGS sequence"/>
</dbReference>
<proteinExistence type="predicted"/>
<protein>
    <submittedName>
        <fullName evidence="1">Uncharacterized protein</fullName>
    </submittedName>
</protein>
<reference evidence="1 2" key="1">
    <citation type="submission" date="2018-06" db="EMBL/GenBank/DDBJ databases">
        <title>Genomic Encyclopedia of Type Strains, Phase IV (KMG-IV): sequencing the most valuable type-strain genomes for metagenomic binning, comparative biology and taxonomic classification.</title>
        <authorList>
            <person name="Goeker M."/>
        </authorList>
    </citation>
    <scope>NUCLEOTIDE SEQUENCE [LARGE SCALE GENOMIC DNA]</scope>
    <source>
        <strain evidence="1 2">DSM 25532</strain>
    </source>
</reference>
<organism evidence="1 2">
    <name type="scientific">Roseimicrobium gellanilyticum</name>
    <dbReference type="NCBI Taxonomy" id="748857"/>
    <lineage>
        <taxon>Bacteria</taxon>
        <taxon>Pseudomonadati</taxon>
        <taxon>Verrucomicrobiota</taxon>
        <taxon>Verrucomicrobiia</taxon>
        <taxon>Verrucomicrobiales</taxon>
        <taxon>Verrucomicrobiaceae</taxon>
        <taxon>Roseimicrobium</taxon>
    </lineage>
</organism>
<dbReference type="EMBL" id="QNRR01000004">
    <property type="protein sequence ID" value="RBP44283.1"/>
    <property type="molecule type" value="Genomic_DNA"/>
</dbReference>
<gene>
    <name evidence="1" type="ORF">DES53_104102</name>
</gene>
<comment type="caution">
    <text evidence="1">The sequence shown here is derived from an EMBL/GenBank/DDBJ whole genome shotgun (WGS) entry which is preliminary data.</text>
</comment>
<sequence>MGMTRELYIEAVKRSPRRFAEEREFAALPPEWISEAWGLQEVQSTVAADFVEEVRKWPPEPFLHASYPLMSVLPPALTPGQVVRLFDQFRERWPMCEPQLREEFEQFFPGCTESFPSPLTVAEVTARLGGDDYDTLLLMRQYHDHPALQQLPGLEDAAGLLQQAIDVGWFSDKEDLSELLTHLEQGNDYGVQESMFEYIAGMLHVSFHDQYAICEPHQMIKHLRGLIASMPA</sequence>
<accession>A0A366HMH4</accession>
<keyword evidence="2" id="KW-1185">Reference proteome</keyword>
<evidence type="ECO:0000313" key="1">
    <source>
        <dbReference type="EMBL" id="RBP44283.1"/>
    </source>
</evidence>
<dbReference type="AlphaFoldDB" id="A0A366HMH4"/>
<evidence type="ECO:0000313" key="2">
    <source>
        <dbReference type="Proteomes" id="UP000253426"/>
    </source>
</evidence>
<name>A0A366HMH4_9BACT</name>